<keyword evidence="2" id="KW-0812">Transmembrane</keyword>
<keyword evidence="2" id="KW-0472">Membrane</keyword>
<dbReference type="Proteomes" id="UP000218437">
    <property type="component" value="Chromosome"/>
</dbReference>
<accession>A0A290WYC9</accession>
<dbReference type="AlphaFoldDB" id="A0A290WYC9"/>
<evidence type="ECO:0000313" key="4">
    <source>
        <dbReference type="Proteomes" id="UP000218437"/>
    </source>
</evidence>
<dbReference type="KEGG" id="jsv:CNX70_18545"/>
<protein>
    <submittedName>
        <fullName evidence="3">Uncharacterized protein</fullName>
    </submittedName>
</protein>
<reference evidence="3 4" key="1">
    <citation type="submission" date="2017-09" db="EMBL/GenBank/DDBJ databases">
        <title>Complete genome sequence of Janthinobacterium svalbardensis PAMC 27463.</title>
        <authorList>
            <person name="Cho Y.-J."/>
            <person name="Cho A."/>
            <person name="Kim O.-S."/>
            <person name="Lee J.-I."/>
        </authorList>
    </citation>
    <scope>NUCLEOTIDE SEQUENCE [LARGE SCALE GENOMIC DNA]</scope>
    <source>
        <strain evidence="3 4">PAMC 27463</strain>
    </source>
</reference>
<evidence type="ECO:0000256" key="1">
    <source>
        <dbReference type="SAM" id="MobiDB-lite"/>
    </source>
</evidence>
<dbReference type="EMBL" id="CP023422">
    <property type="protein sequence ID" value="ATD61935.1"/>
    <property type="molecule type" value="Genomic_DNA"/>
</dbReference>
<sequence>MLAPCMVGTTFAAMPVIRISMSLGSAVVFMMRLRVGLSGTGVASHESNSSPLQREGCYQNPEQVADK</sequence>
<evidence type="ECO:0000313" key="3">
    <source>
        <dbReference type="EMBL" id="ATD61935.1"/>
    </source>
</evidence>
<keyword evidence="4" id="KW-1185">Reference proteome</keyword>
<feature type="region of interest" description="Disordered" evidence="1">
    <location>
        <begin position="40"/>
        <end position="67"/>
    </location>
</feature>
<feature type="transmembrane region" description="Helical" evidence="2">
    <location>
        <begin position="12"/>
        <end position="31"/>
    </location>
</feature>
<name>A0A290WYC9_9BURK</name>
<organism evidence="3 4">
    <name type="scientific">Janthinobacterium svalbardensis</name>
    <dbReference type="NCBI Taxonomy" id="368607"/>
    <lineage>
        <taxon>Bacteria</taxon>
        <taxon>Pseudomonadati</taxon>
        <taxon>Pseudomonadota</taxon>
        <taxon>Betaproteobacteria</taxon>
        <taxon>Burkholderiales</taxon>
        <taxon>Oxalobacteraceae</taxon>
        <taxon>Janthinobacterium</taxon>
    </lineage>
</organism>
<proteinExistence type="predicted"/>
<keyword evidence="2" id="KW-1133">Transmembrane helix</keyword>
<evidence type="ECO:0000256" key="2">
    <source>
        <dbReference type="SAM" id="Phobius"/>
    </source>
</evidence>
<gene>
    <name evidence="3" type="ORF">CNX70_18545</name>
</gene>